<name>A0A927CU94_9BACI</name>
<dbReference type="Proteomes" id="UP000602076">
    <property type="component" value="Unassembled WGS sequence"/>
</dbReference>
<comment type="caution">
    <text evidence="5">The sequence shown here is derived from an EMBL/GenBank/DDBJ whole genome shotgun (WGS) entry which is preliminary data.</text>
</comment>
<evidence type="ECO:0000313" key="6">
    <source>
        <dbReference type="Proteomes" id="UP000602076"/>
    </source>
</evidence>
<dbReference type="InterPro" id="IPR029044">
    <property type="entry name" value="Nucleotide-diphossugar_trans"/>
</dbReference>
<keyword evidence="6" id="KW-1185">Reference proteome</keyword>
<gene>
    <name evidence="5" type="ORF">IEO70_04825</name>
</gene>
<dbReference type="CDD" id="cd00761">
    <property type="entry name" value="Glyco_tranf_GTA_type"/>
    <property type="match status" value="1"/>
</dbReference>
<protein>
    <submittedName>
        <fullName evidence="5">Glycosyltransferase</fullName>
    </submittedName>
</protein>
<dbReference type="PANTHER" id="PTHR22916:SF51">
    <property type="entry name" value="GLYCOSYLTRANSFERASE EPSH-RELATED"/>
    <property type="match status" value="1"/>
</dbReference>
<dbReference type="Pfam" id="PF00535">
    <property type="entry name" value="Glycos_transf_2"/>
    <property type="match status" value="1"/>
</dbReference>
<proteinExistence type="inferred from homology"/>
<dbReference type="InterPro" id="IPR001173">
    <property type="entry name" value="Glyco_trans_2-like"/>
</dbReference>
<keyword evidence="2" id="KW-0328">Glycosyltransferase</keyword>
<evidence type="ECO:0000256" key="1">
    <source>
        <dbReference type="ARBA" id="ARBA00006739"/>
    </source>
</evidence>
<dbReference type="AlphaFoldDB" id="A0A927CU94"/>
<reference evidence="5" key="1">
    <citation type="submission" date="2020-09" db="EMBL/GenBank/DDBJ databases">
        <title>Bacillus faecalis sp. nov., a moderately halophilic bacterium isolated from cow faeces.</title>
        <authorList>
            <person name="Jiang L."/>
            <person name="Lee J."/>
        </authorList>
    </citation>
    <scope>NUCLEOTIDE SEQUENCE</scope>
    <source>
        <strain evidence="5">AGMB 02131</strain>
    </source>
</reference>
<feature type="domain" description="Glycosyltransferase 2-like" evidence="4">
    <location>
        <begin position="6"/>
        <end position="133"/>
    </location>
</feature>
<comment type="similarity">
    <text evidence="1">Belongs to the glycosyltransferase 2 family.</text>
</comment>
<evidence type="ECO:0000259" key="4">
    <source>
        <dbReference type="Pfam" id="PF00535"/>
    </source>
</evidence>
<dbReference type="EMBL" id="JACXSI010000009">
    <property type="protein sequence ID" value="MBD3107683.1"/>
    <property type="molecule type" value="Genomic_DNA"/>
</dbReference>
<evidence type="ECO:0000313" key="5">
    <source>
        <dbReference type="EMBL" id="MBD3107683.1"/>
    </source>
</evidence>
<evidence type="ECO:0000256" key="3">
    <source>
        <dbReference type="ARBA" id="ARBA00022679"/>
    </source>
</evidence>
<dbReference type="SUPFAM" id="SSF53448">
    <property type="entry name" value="Nucleotide-diphospho-sugar transferases"/>
    <property type="match status" value="1"/>
</dbReference>
<sequence>MSVKVSVIIPVYNAEKYIRECIESLLNQTLQQCEFIFINDGSADNSEQIINEYKKIDNRIILINQENSGVSTTRNAGLHRASGEYIGFVDADDFVEVDMYEQLYTKAKEYNCDVVFCNYESEIDGHKLITDYTFPKNNLLDVDFINHTILPYFIKEENLNTVCNKIFKNKIIQEKNITFPRNMDLGEDGMFNISFFYTAKNTIYLDYTGYYYREVAGSATRNILKKNYFQQSLNVYNMELPDQIQNKIGIHTIKQFKSIKLIKSTIAYIHIYFQPSKEVSFLKRYLFIKKMISDKSVQESLSYYYIENQSGLVSYERALIYAIRKRLTIILYLITAYSRARNKEK</sequence>
<organism evidence="5 6">
    <name type="scientific">Peribacillus faecalis</name>
    <dbReference type="NCBI Taxonomy" id="2772559"/>
    <lineage>
        <taxon>Bacteria</taxon>
        <taxon>Bacillati</taxon>
        <taxon>Bacillota</taxon>
        <taxon>Bacilli</taxon>
        <taxon>Bacillales</taxon>
        <taxon>Bacillaceae</taxon>
        <taxon>Peribacillus</taxon>
    </lineage>
</organism>
<keyword evidence="3" id="KW-0808">Transferase</keyword>
<evidence type="ECO:0000256" key="2">
    <source>
        <dbReference type="ARBA" id="ARBA00022676"/>
    </source>
</evidence>
<accession>A0A927CU94</accession>
<dbReference type="PANTHER" id="PTHR22916">
    <property type="entry name" value="GLYCOSYLTRANSFERASE"/>
    <property type="match status" value="1"/>
</dbReference>
<dbReference type="GO" id="GO:0016757">
    <property type="term" value="F:glycosyltransferase activity"/>
    <property type="evidence" value="ECO:0007669"/>
    <property type="project" value="UniProtKB-KW"/>
</dbReference>
<dbReference type="RefSeq" id="WP_190997229.1">
    <property type="nucleotide sequence ID" value="NZ_JACXSI010000009.1"/>
</dbReference>
<dbReference type="Gene3D" id="3.90.550.10">
    <property type="entry name" value="Spore Coat Polysaccharide Biosynthesis Protein SpsA, Chain A"/>
    <property type="match status" value="1"/>
</dbReference>